<dbReference type="SUPFAM" id="SSF50494">
    <property type="entry name" value="Trypsin-like serine proteases"/>
    <property type="match status" value="1"/>
</dbReference>
<evidence type="ECO:0000256" key="1">
    <source>
        <dbReference type="ARBA" id="ARBA00022670"/>
    </source>
</evidence>
<dbReference type="InterPro" id="IPR001254">
    <property type="entry name" value="Trypsin_dom"/>
</dbReference>
<dbReference type="InterPro" id="IPR018114">
    <property type="entry name" value="TRYPSIN_HIS"/>
</dbReference>
<dbReference type="InterPro" id="IPR033116">
    <property type="entry name" value="TRYPSIN_SER"/>
</dbReference>
<dbReference type="FunFam" id="2.40.10.10:FF:000039">
    <property type="entry name" value="Brain-specific serine protease 4"/>
    <property type="match status" value="1"/>
</dbReference>
<protein>
    <recommendedName>
        <fullName evidence="9">Peptidase S1 domain-containing protein</fullName>
    </recommendedName>
</protein>
<name>A0A8C0WTX1_CASCN</name>
<dbReference type="PROSITE" id="PS50240">
    <property type="entry name" value="TRYPSIN_DOM"/>
    <property type="match status" value="1"/>
</dbReference>
<feature type="chain" id="PRO_5034113358" description="Peptidase S1 domain-containing protein" evidence="8">
    <location>
        <begin position="26"/>
        <end position="344"/>
    </location>
</feature>
<feature type="domain" description="Peptidase S1" evidence="9">
    <location>
        <begin position="90"/>
        <end position="325"/>
    </location>
</feature>
<evidence type="ECO:0000313" key="10">
    <source>
        <dbReference type="Ensembl" id="ENSCCNP00000015472.1"/>
    </source>
</evidence>
<evidence type="ECO:0000256" key="4">
    <source>
        <dbReference type="ARBA" id="ARBA00023157"/>
    </source>
</evidence>
<dbReference type="Gene3D" id="2.40.10.10">
    <property type="entry name" value="Trypsin-like serine proteases"/>
    <property type="match status" value="2"/>
</dbReference>
<proteinExistence type="predicted"/>
<evidence type="ECO:0000256" key="3">
    <source>
        <dbReference type="ARBA" id="ARBA00022801"/>
    </source>
</evidence>
<dbReference type="InterPro" id="IPR001314">
    <property type="entry name" value="Peptidase_S1A"/>
</dbReference>
<dbReference type="InterPro" id="IPR009003">
    <property type="entry name" value="Peptidase_S1_PA"/>
</dbReference>
<keyword evidence="4" id="KW-1015">Disulfide bond</keyword>
<accession>A0A8C0WTX1</accession>
<evidence type="ECO:0000256" key="5">
    <source>
        <dbReference type="ARBA" id="ARBA00023180"/>
    </source>
</evidence>
<evidence type="ECO:0000256" key="7">
    <source>
        <dbReference type="SAM" id="MobiDB-lite"/>
    </source>
</evidence>
<dbReference type="Ensembl" id="ENSCCNT00000020207.1">
    <property type="protein sequence ID" value="ENSCCNP00000015472.1"/>
    <property type="gene ID" value="ENSCCNG00000015855.1"/>
</dbReference>
<dbReference type="PANTHER" id="PTHR24253">
    <property type="entry name" value="TRANSMEMBRANE PROTEASE SERINE"/>
    <property type="match status" value="1"/>
</dbReference>
<dbReference type="GO" id="GO:0004252">
    <property type="term" value="F:serine-type endopeptidase activity"/>
    <property type="evidence" value="ECO:0007669"/>
    <property type="project" value="InterPro"/>
</dbReference>
<reference evidence="10" key="1">
    <citation type="submission" date="2023-09" db="UniProtKB">
        <authorList>
            <consortium name="Ensembl"/>
        </authorList>
    </citation>
    <scope>IDENTIFICATION</scope>
</reference>
<evidence type="ECO:0000256" key="6">
    <source>
        <dbReference type="RuleBase" id="RU363034"/>
    </source>
</evidence>
<keyword evidence="3 6" id="KW-0378">Hydrolase</keyword>
<keyword evidence="6" id="KW-0720">Serine protease</keyword>
<dbReference type="GO" id="GO:0006508">
    <property type="term" value="P:proteolysis"/>
    <property type="evidence" value="ECO:0007669"/>
    <property type="project" value="UniProtKB-KW"/>
</dbReference>
<feature type="signal peptide" evidence="8">
    <location>
        <begin position="1"/>
        <end position="25"/>
    </location>
</feature>
<keyword evidence="2 8" id="KW-0732">Signal</keyword>
<dbReference type="InterPro" id="IPR043504">
    <property type="entry name" value="Peptidase_S1_PA_chymotrypsin"/>
</dbReference>
<evidence type="ECO:0000256" key="8">
    <source>
        <dbReference type="SAM" id="SignalP"/>
    </source>
</evidence>
<dbReference type="PRINTS" id="PR00722">
    <property type="entry name" value="CHYMOTRYPSIN"/>
</dbReference>
<keyword evidence="5" id="KW-0325">Glycoprotein</keyword>
<organism evidence="10">
    <name type="scientific">Castor canadensis</name>
    <name type="common">American beaver</name>
    <dbReference type="NCBI Taxonomy" id="51338"/>
    <lineage>
        <taxon>Eukaryota</taxon>
        <taxon>Metazoa</taxon>
        <taxon>Chordata</taxon>
        <taxon>Craniata</taxon>
        <taxon>Vertebrata</taxon>
        <taxon>Euteleostomi</taxon>
        <taxon>Mammalia</taxon>
        <taxon>Eutheria</taxon>
        <taxon>Euarchontoglires</taxon>
        <taxon>Glires</taxon>
        <taxon>Rodentia</taxon>
        <taxon>Castorimorpha</taxon>
        <taxon>Castoridae</taxon>
        <taxon>Castor</taxon>
    </lineage>
</organism>
<dbReference type="PROSITE" id="PS00134">
    <property type="entry name" value="TRYPSIN_HIS"/>
    <property type="match status" value="1"/>
</dbReference>
<evidence type="ECO:0000259" key="9">
    <source>
        <dbReference type="PROSITE" id="PS50240"/>
    </source>
</evidence>
<dbReference type="CDD" id="cd00190">
    <property type="entry name" value="Tryp_SPc"/>
    <property type="match status" value="1"/>
</dbReference>
<keyword evidence="1 6" id="KW-0645">Protease</keyword>
<dbReference type="SMART" id="SM00020">
    <property type="entry name" value="Tryp_SPc"/>
    <property type="match status" value="1"/>
</dbReference>
<sequence>MAFAWGSSLGLVVWLLLLQPQLGKAQATPLSPAPHPSGGGQESPPPTGVPGSPVKGGTFSPHLLEFASGDFAFGVWTEASGLCGRPILKIVGGSKAEEGKWPWQVSVRIRHMHVCGGSLITSQWVLTAAHCIYSHLQYNVKMGDRSIYKTNASLVVPIQNIIVHPQFSTSVTVENDLALLHLLHPVNFTATIHPVCVPADTFQVEAGTRCWVTGWGKTAEGGKTTSKTLQEVDQEIIHYKECNRMMQAALSSVKNLVLKGMVCGYKSRGKDSCQGDSGGPLVCEFNETWVQIGIVSWGVGCARRGHPGVYTDLGFYSKWLTAVVNRTSSLYPVVFILLLCLLTL</sequence>
<feature type="region of interest" description="Disordered" evidence="7">
    <location>
        <begin position="27"/>
        <end position="54"/>
    </location>
</feature>
<dbReference type="AlphaFoldDB" id="A0A8C0WTX1"/>
<dbReference type="PANTHER" id="PTHR24253:SF159">
    <property type="entry name" value="SERINE PROTEASE 42"/>
    <property type="match status" value="1"/>
</dbReference>
<evidence type="ECO:0000256" key="2">
    <source>
        <dbReference type="ARBA" id="ARBA00022729"/>
    </source>
</evidence>
<dbReference type="Pfam" id="PF00089">
    <property type="entry name" value="Trypsin"/>
    <property type="match status" value="1"/>
</dbReference>
<dbReference type="PROSITE" id="PS00135">
    <property type="entry name" value="TRYPSIN_SER"/>
    <property type="match status" value="1"/>
</dbReference>